<dbReference type="PROSITE" id="PS51819">
    <property type="entry name" value="VOC"/>
    <property type="match status" value="1"/>
</dbReference>
<organism evidence="6 7">
    <name type="scientific">Rhizobium quercicola</name>
    <dbReference type="NCBI Taxonomy" id="2901226"/>
    <lineage>
        <taxon>Bacteria</taxon>
        <taxon>Pseudomonadati</taxon>
        <taxon>Pseudomonadota</taxon>
        <taxon>Alphaproteobacteria</taxon>
        <taxon>Hyphomicrobiales</taxon>
        <taxon>Rhizobiaceae</taxon>
        <taxon>Rhizobium/Agrobacterium group</taxon>
        <taxon>Rhizobium</taxon>
    </lineage>
</organism>
<dbReference type="Proteomes" id="UP001139089">
    <property type="component" value="Unassembled WGS sequence"/>
</dbReference>
<dbReference type="InterPro" id="IPR004360">
    <property type="entry name" value="Glyas_Fos-R_dOase_dom"/>
</dbReference>
<feature type="domain" description="VOC" evidence="5">
    <location>
        <begin position="28"/>
        <end position="156"/>
    </location>
</feature>
<sequence length="162" mass="17438">MSLDITPPRLGQSERNAADSAGGLPAGGFNALVPELDVSDLGRSLTFWCDLLGFAIAYDRKAANFAYLQREGAQVMLSQINGAWVTAPLEPPLGRGINFQIAVSDIAAIAERLEQARWPLFRGLQDAVYNVGGKDRASRELLVQDPDGYLVRLAQDLPIGGV</sequence>
<dbReference type="RefSeq" id="WP_231815769.1">
    <property type="nucleotide sequence ID" value="NZ_JAJOZR010000010.1"/>
</dbReference>
<dbReference type="Pfam" id="PF00903">
    <property type="entry name" value="Glyoxalase"/>
    <property type="match status" value="1"/>
</dbReference>
<evidence type="ECO:0000256" key="3">
    <source>
        <dbReference type="ARBA" id="ARBA00023251"/>
    </source>
</evidence>
<name>A0A9X1T1G8_9HYPH</name>
<evidence type="ECO:0000256" key="1">
    <source>
        <dbReference type="ARBA" id="ARBA00011051"/>
    </source>
</evidence>
<dbReference type="InterPro" id="IPR037523">
    <property type="entry name" value="VOC_core"/>
</dbReference>
<dbReference type="GO" id="GO:0046677">
    <property type="term" value="P:response to antibiotic"/>
    <property type="evidence" value="ECO:0007669"/>
    <property type="project" value="UniProtKB-KW"/>
</dbReference>
<evidence type="ECO:0000256" key="4">
    <source>
        <dbReference type="SAM" id="MobiDB-lite"/>
    </source>
</evidence>
<evidence type="ECO:0000313" key="7">
    <source>
        <dbReference type="Proteomes" id="UP001139089"/>
    </source>
</evidence>
<dbReference type="InterPro" id="IPR029068">
    <property type="entry name" value="Glyas_Bleomycin-R_OHBP_Dase"/>
</dbReference>
<keyword evidence="7" id="KW-1185">Reference proteome</keyword>
<evidence type="ECO:0000259" key="5">
    <source>
        <dbReference type="PROSITE" id="PS51819"/>
    </source>
</evidence>
<gene>
    <name evidence="6" type="ORF">LRX75_16275</name>
</gene>
<accession>A0A9X1T1G8</accession>
<dbReference type="SUPFAM" id="SSF54593">
    <property type="entry name" value="Glyoxalase/Bleomycin resistance protein/Dihydroxybiphenyl dioxygenase"/>
    <property type="match status" value="1"/>
</dbReference>
<comment type="similarity">
    <text evidence="1">Belongs to the bleomycin resistance protein family.</text>
</comment>
<evidence type="ECO:0000313" key="6">
    <source>
        <dbReference type="EMBL" id="MCD7110591.1"/>
    </source>
</evidence>
<dbReference type="InterPro" id="IPR000335">
    <property type="entry name" value="Bleomycin-R"/>
</dbReference>
<comment type="caution">
    <text evidence="6">The sequence shown here is derived from an EMBL/GenBank/DDBJ whole genome shotgun (WGS) entry which is preliminary data.</text>
</comment>
<dbReference type="EMBL" id="JAJOZR010000010">
    <property type="protein sequence ID" value="MCD7110591.1"/>
    <property type="molecule type" value="Genomic_DNA"/>
</dbReference>
<dbReference type="AlphaFoldDB" id="A0A9X1T1G8"/>
<keyword evidence="3" id="KW-0046">Antibiotic resistance</keyword>
<dbReference type="CDD" id="cd08349">
    <property type="entry name" value="BLMA_like"/>
    <property type="match status" value="1"/>
</dbReference>
<proteinExistence type="inferred from homology"/>
<protein>
    <recommendedName>
        <fullName evidence="2">Bleomycin resistance protein</fullName>
    </recommendedName>
</protein>
<dbReference type="Gene3D" id="3.10.180.10">
    <property type="entry name" value="2,3-Dihydroxybiphenyl 1,2-Dioxygenase, domain 1"/>
    <property type="match status" value="1"/>
</dbReference>
<reference evidence="6" key="1">
    <citation type="submission" date="2021-12" db="EMBL/GenBank/DDBJ databases">
        <authorList>
            <person name="Li Y."/>
        </authorList>
    </citation>
    <scope>NUCLEOTIDE SEQUENCE</scope>
    <source>
        <strain evidence="6">DKSPLA3</strain>
    </source>
</reference>
<feature type="region of interest" description="Disordered" evidence="4">
    <location>
        <begin position="1"/>
        <end position="22"/>
    </location>
</feature>
<evidence type="ECO:0000256" key="2">
    <source>
        <dbReference type="ARBA" id="ARBA00021572"/>
    </source>
</evidence>